<accession>A0ABX8H398</accession>
<dbReference type="SUPFAM" id="SSF48371">
    <property type="entry name" value="ARM repeat"/>
    <property type="match status" value="1"/>
</dbReference>
<name>A0ABX8H398_9BACT</name>
<sequence length="224" mass="26079">MNLEELKDILRNEGTFATKTKAISDSSLELLNLEIFNILFELLEDDDSQNRFFAIFHLIDKFSDLLTNLDESLVNKVYNALFDEDSPVADRAIWALNIIGDRALDKLINEFHTGTIENKIRITYAIGRGNFSIRTLDRIEILFNGLKSKDEELRFTAMCEMMSNSPVGPWSENEWNSTKDENIDFEKIYDIVLPIAYSFSTSENESYKEFSIRYIDWIEKRKSL</sequence>
<protein>
    <recommendedName>
        <fullName evidence="3">HEAT repeat domain-containing protein</fullName>
    </recommendedName>
</protein>
<dbReference type="Gene3D" id="1.25.10.10">
    <property type="entry name" value="Leucine-rich Repeat Variant"/>
    <property type="match status" value="1"/>
</dbReference>
<dbReference type="EMBL" id="CP076129">
    <property type="protein sequence ID" value="QWG09891.1"/>
    <property type="molecule type" value="Genomic_DNA"/>
</dbReference>
<evidence type="ECO:0000313" key="2">
    <source>
        <dbReference type="Proteomes" id="UP000682802"/>
    </source>
</evidence>
<dbReference type="InterPro" id="IPR011989">
    <property type="entry name" value="ARM-like"/>
</dbReference>
<dbReference type="Proteomes" id="UP000682802">
    <property type="component" value="Chromosome 2"/>
</dbReference>
<proteinExistence type="predicted"/>
<keyword evidence="2" id="KW-1185">Reference proteome</keyword>
<reference evidence="1 2" key="1">
    <citation type="submission" date="2021-05" db="EMBL/GenBank/DDBJ databases">
        <title>Comparative genomic studies on the polysaccharide-degrading batcterial strains of the Flammeovirga genus.</title>
        <authorList>
            <person name="Zewei F."/>
            <person name="Zheng Z."/>
            <person name="Yu L."/>
            <person name="Ruyue G."/>
            <person name="Yanhong M."/>
            <person name="Yuanyuan C."/>
            <person name="Jingyan G."/>
            <person name="Wenjun H."/>
        </authorList>
    </citation>
    <scope>NUCLEOTIDE SEQUENCE [LARGE SCALE GENOMIC DNA]</scope>
    <source>
        <strain evidence="1 2">YS10</strain>
    </source>
</reference>
<evidence type="ECO:0000313" key="1">
    <source>
        <dbReference type="EMBL" id="QWG09891.1"/>
    </source>
</evidence>
<evidence type="ECO:0008006" key="3">
    <source>
        <dbReference type="Google" id="ProtNLM"/>
    </source>
</evidence>
<gene>
    <name evidence="1" type="ORF">KM029_19615</name>
</gene>
<dbReference type="InterPro" id="IPR016024">
    <property type="entry name" value="ARM-type_fold"/>
</dbReference>
<dbReference type="RefSeq" id="WP_144076547.1">
    <property type="nucleotide sequence ID" value="NZ_CP076129.1"/>
</dbReference>
<organism evidence="1 2">
    <name type="scientific">Flammeovirga kamogawensis</name>
    <dbReference type="NCBI Taxonomy" id="373891"/>
    <lineage>
        <taxon>Bacteria</taxon>
        <taxon>Pseudomonadati</taxon>
        <taxon>Bacteroidota</taxon>
        <taxon>Cytophagia</taxon>
        <taxon>Cytophagales</taxon>
        <taxon>Flammeovirgaceae</taxon>
        <taxon>Flammeovirga</taxon>
    </lineage>
</organism>